<evidence type="ECO:0000256" key="7">
    <source>
        <dbReference type="SAM" id="Phobius"/>
    </source>
</evidence>
<feature type="repeat" description="TPR" evidence="4">
    <location>
        <begin position="338"/>
        <end position="371"/>
    </location>
</feature>
<evidence type="ECO:0000256" key="4">
    <source>
        <dbReference type="PROSITE-ProRule" id="PRU00339"/>
    </source>
</evidence>
<feature type="compositionally biased region" description="Basic and acidic residues" evidence="6">
    <location>
        <begin position="1069"/>
        <end position="1136"/>
    </location>
</feature>
<name>A0A212JZ49_9BACT</name>
<sequence length="1245" mass="144609">MCFIICNNQPSKLYVSQNKTVCALCLGLSVLLVFFFMSCSNQKNTALTRFYHSVNTRYNIHFNANEAYKETLKTRSEGQEDNFSQMLYIFPDNSDSATMQAPGGSFTTTIDKTTKAIKLHSIKAKPRRDPKRRNDAKYQAWLQQKEYTPFMDQVWLLLAKAEFHEANYLRAITTFMYITKIYSSDPDIVAECQLWISRAYTEMGWMYEAGNILHKMEIAGGAPESQKALYSAVKANYLIRNKEYTDAIPHLEYAIKKEKDKNQKLRLKYLLGQLYIETGNRTAAAKAFSNVYGMNTPYKFTFNSKLQELQLDTSKKASDVISSLRGMAKSSKNKDYKDQVYNTIGNIYLQQQDTAKAIENYRIAIKESVRNGYDKAMAQVSLGDIYFGRRDFIPAQPCYSEALPQLKKNDASYPRVSFRSEVLDELVVHAIVVYEQDSLQHLASLPEEQRLEIIHKKIDELKKEEEERLREEERLKQAEEQGNRITSWDQLETSLSHNIPQNQTSQTGTAGQQGTDPQFYFYNEQTVAQGKVAFQKQWGNRKLEDDWRRRSKSGISSFDRLDEISLSDSISSGQTGLGQGNVTDPGEMSATEDKYSVEYYLQQLPLTEEAVKESNELIENALFNMGKIYKDKLEDLPLAIETFNTDISRFPATPNLEEIYYQLLLIYMQLGDQNMLAVYRNKLLTEFPQGQYATPLSEPDFEWNFRHMPLLQDSLYNEAYTAYQRADVQIVRNNYQSMKAKYPFTDMMPKFAFLNALSYAQTRDVKALGDNLSEVVQKYPKADVTPLATEILERIKEGRIILSDGTPITEFDWSKAYLGDSAMVGENGKVLAYSDSLDTEYLLLLMYKSNTIDRNELLYQVADYNFSNYVIQTFDLNFDTEPPYDMLQIKGFESFANIRSYMNKAFGEDGLMHKVDTSILVLPISVDNYTGMLPRLGLEQYMTFFAEHYEKQLPQLVAYWNNKGIIDSLTVQPAADDPDVTLPELPEPPEDDVIRPETEKEIPPVEIKRDDEVTKQPEKPVNDKQINADDLLTKEQLEKAGKVNDAIESVEDIVNNPVDGIKNLFNKYKNRESLTKEEKVEQKEQQRQEKQRQKEQKAIEKVRQDSITKTEKAKADAIAKAEKATKDSIKTVEKQRLQQVQLEQQQKKDAERAAIKAREDERKKKEDERKERIRQQEERQRQQERERKEKEKSREEERKEKERLQKERLRQREKERDEKEKAREAERKEKEKQAEEKRKQQEKDR</sequence>
<dbReference type="GO" id="GO:0012505">
    <property type="term" value="C:endomembrane system"/>
    <property type="evidence" value="ECO:0007669"/>
    <property type="project" value="UniProtKB-SubCell"/>
</dbReference>
<reference evidence="8" key="1">
    <citation type="submission" date="2016-04" db="EMBL/GenBank/DDBJ databases">
        <authorList>
            <person name="Evans L.H."/>
            <person name="Alamgir A."/>
            <person name="Owens N."/>
            <person name="Weber N.D."/>
            <person name="Virtaneva K."/>
            <person name="Barbian K."/>
            <person name="Babar A."/>
            <person name="Rosenke K."/>
        </authorList>
    </citation>
    <scope>NUCLEOTIDE SEQUENCE</scope>
    <source>
        <strain evidence="8">86-1</strain>
    </source>
</reference>
<dbReference type="InterPro" id="IPR011990">
    <property type="entry name" value="TPR-like_helical_dom_sf"/>
</dbReference>
<evidence type="ECO:0000256" key="5">
    <source>
        <dbReference type="SAM" id="Coils"/>
    </source>
</evidence>
<dbReference type="InterPro" id="IPR019734">
    <property type="entry name" value="TPR_rpt"/>
</dbReference>
<evidence type="ECO:0000256" key="6">
    <source>
        <dbReference type="SAM" id="MobiDB-lite"/>
    </source>
</evidence>
<gene>
    <name evidence="8" type="ORF">KL86DYS1_30934</name>
</gene>
<evidence type="ECO:0008006" key="9">
    <source>
        <dbReference type="Google" id="ProtNLM"/>
    </source>
</evidence>
<feature type="region of interest" description="Disordered" evidence="6">
    <location>
        <begin position="569"/>
        <end position="589"/>
    </location>
</feature>
<keyword evidence="5" id="KW-0175">Coiled coil</keyword>
<keyword evidence="7" id="KW-0812">Transmembrane</keyword>
<dbReference type="SUPFAM" id="SSF48452">
    <property type="entry name" value="TPR-like"/>
    <property type="match status" value="2"/>
</dbReference>
<comment type="subcellular location">
    <subcellularLocation>
        <location evidence="1">Endomembrane system</location>
        <topology evidence="1">Multi-pass membrane protein</topology>
    </subcellularLocation>
    <subcellularLocation>
        <location evidence="2">Endosome</location>
    </subcellularLocation>
    <subcellularLocation>
        <location evidence="3">Lysosome membrane</location>
    </subcellularLocation>
</comment>
<evidence type="ECO:0000256" key="1">
    <source>
        <dbReference type="ARBA" id="ARBA00004127"/>
    </source>
</evidence>
<feature type="region of interest" description="Disordered" evidence="6">
    <location>
        <begin position="1068"/>
        <end position="1245"/>
    </location>
</feature>
<dbReference type="EMBL" id="FLUM01000003">
    <property type="protein sequence ID" value="SBW04790.1"/>
    <property type="molecule type" value="Genomic_DNA"/>
</dbReference>
<feature type="coiled-coil region" evidence="5">
    <location>
        <begin position="451"/>
        <end position="482"/>
    </location>
</feature>
<keyword evidence="7" id="KW-0472">Membrane</keyword>
<accession>A0A212JZ49</accession>
<dbReference type="AlphaFoldDB" id="A0A212JZ49"/>
<feature type="transmembrane region" description="Helical" evidence="7">
    <location>
        <begin position="21"/>
        <end position="38"/>
    </location>
</feature>
<dbReference type="Pfam" id="PF13432">
    <property type="entry name" value="TPR_16"/>
    <property type="match status" value="2"/>
</dbReference>
<dbReference type="SMART" id="SM00028">
    <property type="entry name" value="TPR"/>
    <property type="match status" value="5"/>
</dbReference>
<protein>
    <recommendedName>
        <fullName evidence="9">Tetratricopeptide repeat protein</fullName>
    </recommendedName>
</protein>
<dbReference type="PROSITE" id="PS50005">
    <property type="entry name" value="TPR"/>
    <property type="match status" value="1"/>
</dbReference>
<dbReference type="GO" id="GO:0005765">
    <property type="term" value="C:lysosomal membrane"/>
    <property type="evidence" value="ECO:0007669"/>
    <property type="project" value="UniProtKB-SubCell"/>
</dbReference>
<dbReference type="PANTHER" id="PTHR45981">
    <property type="entry name" value="LD02310P"/>
    <property type="match status" value="1"/>
</dbReference>
<feature type="compositionally biased region" description="Basic and acidic residues" evidence="6">
    <location>
        <begin position="1145"/>
        <end position="1245"/>
    </location>
</feature>
<evidence type="ECO:0000313" key="8">
    <source>
        <dbReference type="EMBL" id="SBW04790.1"/>
    </source>
</evidence>
<dbReference type="Gene3D" id="1.25.40.10">
    <property type="entry name" value="Tetratricopeptide repeat domain"/>
    <property type="match status" value="3"/>
</dbReference>
<keyword evidence="4" id="KW-0802">TPR repeat</keyword>
<evidence type="ECO:0000256" key="3">
    <source>
        <dbReference type="ARBA" id="ARBA00004656"/>
    </source>
</evidence>
<proteinExistence type="predicted"/>
<evidence type="ECO:0000256" key="2">
    <source>
        <dbReference type="ARBA" id="ARBA00004177"/>
    </source>
</evidence>
<keyword evidence="7" id="KW-1133">Transmembrane helix</keyword>
<organism evidence="8">
    <name type="scientific">uncultured Dysgonomonas sp</name>
    <dbReference type="NCBI Taxonomy" id="206096"/>
    <lineage>
        <taxon>Bacteria</taxon>
        <taxon>Pseudomonadati</taxon>
        <taxon>Bacteroidota</taxon>
        <taxon>Bacteroidia</taxon>
        <taxon>Bacteroidales</taxon>
        <taxon>Dysgonomonadaceae</taxon>
        <taxon>Dysgonomonas</taxon>
        <taxon>environmental samples</taxon>
    </lineage>
</organism>